<dbReference type="PROSITE" id="PS51195">
    <property type="entry name" value="Q_MOTIF"/>
    <property type="match status" value="1"/>
</dbReference>
<gene>
    <name evidence="11" type="primary">Ddx49</name>
    <name evidence="11" type="ORF">T05_2575</name>
</gene>
<dbReference type="PROSITE" id="PS51192">
    <property type="entry name" value="HELICASE_ATP_BIND_1"/>
    <property type="match status" value="1"/>
</dbReference>
<keyword evidence="3 7" id="KW-0378">Hydrolase</keyword>
<dbReference type="CDD" id="cd18787">
    <property type="entry name" value="SF2_C_DEAD"/>
    <property type="match status" value="1"/>
</dbReference>
<evidence type="ECO:0000256" key="4">
    <source>
        <dbReference type="ARBA" id="ARBA00022806"/>
    </source>
</evidence>
<feature type="short sequence motif" description="Q motif" evidence="6">
    <location>
        <begin position="105"/>
        <end position="133"/>
    </location>
</feature>
<dbReference type="PANTHER" id="PTHR47959:SF24">
    <property type="entry name" value="ATP-DEPENDENT RNA HELICASE"/>
    <property type="match status" value="1"/>
</dbReference>
<dbReference type="InterPro" id="IPR014001">
    <property type="entry name" value="Helicase_ATP-bd"/>
</dbReference>
<dbReference type="GO" id="GO:0043186">
    <property type="term" value="C:P granule"/>
    <property type="evidence" value="ECO:0007669"/>
    <property type="project" value="UniProtKB-ARBA"/>
</dbReference>
<dbReference type="GO" id="GO:0016787">
    <property type="term" value="F:hydrolase activity"/>
    <property type="evidence" value="ECO:0007669"/>
    <property type="project" value="UniProtKB-KW"/>
</dbReference>
<keyword evidence="4 7" id="KW-0347">Helicase</keyword>
<dbReference type="SUPFAM" id="SSF52540">
    <property type="entry name" value="P-loop containing nucleoside triphosphate hydrolases"/>
    <property type="match status" value="1"/>
</dbReference>
<name>A0A0V0T8Z6_9BILA</name>
<dbReference type="SMART" id="SM00490">
    <property type="entry name" value="HELICc"/>
    <property type="match status" value="1"/>
</dbReference>
<comment type="caution">
    <text evidence="11">The sequence shown here is derived from an EMBL/GenBank/DDBJ whole genome shotgun (WGS) entry which is preliminary data.</text>
</comment>
<dbReference type="InterPro" id="IPR000629">
    <property type="entry name" value="RNA-helicase_DEAD-box_CS"/>
</dbReference>
<dbReference type="PANTHER" id="PTHR47959">
    <property type="entry name" value="ATP-DEPENDENT RNA HELICASE RHLE-RELATED"/>
    <property type="match status" value="1"/>
</dbReference>
<dbReference type="Pfam" id="PF00270">
    <property type="entry name" value="DEAD"/>
    <property type="match status" value="1"/>
</dbReference>
<proteinExistence type="inferred from homology"/>
<dbReference type="GO" id="GO:0003724">
    <property type="term" value="F:RNA helicase activity"/>
    <property type="evidence" value="ECO:0007669"/>
    <property type="project" value="UniProtKB-EC"/>
</dbReference>
<dbReference type="InterPro" id="IPR001650">
    <property type="entry name" value="Helicase_C-like"/>
</dbReference>
<keyword evidence="2 7" id="KW-0547">Nucleotide-binding</keyword>
<evidence type="ECO:0000256" key="5">
    <source>
        <dbReference type="ARBA" id="ARBA00022840"/>
    </source>
</evidence>
<feature type="domain" description="Helicase C-terminal" evidence="9">
    <location>
        <begin position="319"/>
        <end position="483"/>
    </location>
</feature>
<dbReference type="GO" id="GO:0005829">
    <property type="term" value="C:cytosol"/>
    <property type="evidence" value="ECO:0007669"/>
    <property type="project" value="TreeGrafter"/>
</dbReference>
<dbReference type="Gene3D" id="3.40.50.300">
    <property type="entry name" value="P-loop containing nucleotide triphosphate hydrolases"/>
    <property type="match status" value="2"/>
</dbReference>
<dbReference type="Proteomes" id="UP000055048">
    <property type="component" value="Unassembled WGS sequence"/>
</dbReference>
<evidence type="ECO:0000313" key="12">
    <source>
        <dbReference type="Proteomes" id="UP000055048"/>
    </source>
</evidence>
<dbReference type="InterPro" id="IPR011545">
    <property type="entry name" value="DEAD/DEAH_box_helicase_dom"/>
</dbReference>
<evidence type="ECO:0000259" key="8">
    <source>
        <dbReference type="PROSITE" id="PS51192"/>
    </source>
</evidence>
<dbReference type="AlphaFoldDB" id="A0A0V0T8Z6"/>
<comment type="similarity">
    <text evidence="7">Belongs to the DEAD box helicase family.</text>
</comment>
<dbReference type="EC" id="3.6.4.13" evidence="1"/>
<evidence type="ECO:0000256" key="6">
    <source>
        <dbReference type="PROSITE-ProRule" id="PRU00552"/>
    </source>
</evidence>
<dbReference type="GO" id="GO:0005524">
    <property type="term" value="F:ATP binding"/>
    <property type="evidence" value="ECO:0007669"/>
    <property type="project" value="UniProtKB-KW"/>
</dbReference>
<dbReference type="CDD" id="cd17955">
    <property type="entry name" value="DEADc_DDX49"/>
    <property type="match status" value="1"/>
</dbReference>
<dbReference type="InterPro" id="IPR014014">
    <property type="entry name" value="RNA_helicase_DEAD_Q_motif"/>
</dbReference>
<feature type="domain" description="Helicase ATP-binding" evidence="8">
    <location>
        <begin position="136"/>
        <end position="308"/>
    </location>
</feature>
<dbReference type="PROSITE" id="PS00039">
    <property type="entry name" value="DEAD_ATP_HELICASE"/>
    <property type="match status" value="1"/>
</dbReference>
<evidence type="ECO:0000313" key="11">
    <source>
        <dbReference type="EMBL" id="KRX35418.1"/>
    </source>
</evidence>
<evidence type="ECO:0000259" key="10">
    <source>
        <dbReference type="PROSITE" id="PS51195"/>
    </source>
</evidence>
<dbReference type="Pfam" id="PF00271">
    <property type="entry name" value="Helicase_C"/>
    <property type="match status" value="1"/>
</dbReference>
<dbReference type="InterPro" id="IPR050079">
    <property type="entry name" value="DEAD_box_RNA_helicase"/>
</dbReference>
<evidence type="ECO:0000256" key="7">
    <source>
        <dbReference type="RuleBase" id="RU000492"/>
    </source>
</evidence>
<keyword evidence="12" id="KW-1185">Reference proteome</keyword>
<accession>A0A0V0T8Z6</accession>
<keyword evidence="5 7" id="KW-0067">ATP-binding</keyword>
<dbReference type="OrthoDB" id="10261904at2759"/>
<sequence>MEERGRSPVSDSQIALLSRGFGCAAVGRLSGVPVAPCGVGQTNAHTGHETLLQAALQPGLPSLSSAGRFASTFIATATGISYVDILFLLFTVMSVGKIIKKETRTSLHDLGLSSWLVEQCAVMGIVEPSPVQLNCIPEILIGKDAIGCSKTGTGKTLAFAIPIIQRLSEDPYGIYALVLTPSRELAFQIGEQFQVLGKPLGLRTSIIVGGRDMIEQANEIANQPHILIATPGRLADHILSRSDENWFHKIKFFVLDEADRLLDGQYDLQLETIIEKLPKERQTLLFSATITDALCRLQELSVKKPFFWQEQSCTVTVDTLEQRYVLCPKSVKDAYVTYVVKLFTDKNPQSSVLIFSHSCYECQALTLMFADLGFKVGALHSMISQRERLSSFNLFKSNQLKILICTDVASRGLDLPFVDLVINHNIPAVAKTYIHRVGRSARAGRSGRAVTFITQYDIALLQAIEKAINCQMNELKVNDKKVSNYVTEVLVAKREAILKMDEQHFGERRAINRRKEMILSGLDPEDVDRFLERRKDRKQSKDKSDMSGSLKRKKLTLPIGSVCWQVIVMMRRTTCISTRKE</sequence>
<dbReference type="InterPro" id="IPR027417">
    <property type="entry name" value="P-loop_NTPase"/>
</dbReference>
<dbReference type="PROSITE" id="PS51194">
    <property type="entry name" value="HELICASE_CTER"/>
    <property type="match status" value="1"/>
</dbReference>
<evidence type="ECO:0000256" key="2">
    <source>
        <dbReference type="ARBA" id="ARBA00022741"/>
    </source>
</evidence>
<dbReference type="STRING" id="144512.A0A0V0T8Z6"/>
<reference evidence="11 12" key="1">
    <citation type="submission" date="2015-01" db="EMBL/GenBank/DDBJ databases">
        <title>Evolution of Trichinella species and genotypes.</title>
        <authorList>
            <person name="Korhonen P.K."/>
            <person name="Edoardo P."/>
            <person name="Giuseppe L.R."/>
            <person name="Gasser R.B."/>
        </authorList>
    </citation>
    <scope>NUCLEOTIDE SEQUENCE [LARGE SCALE GENOMIC DNA]</scope>
    <source>
        <strain evidence="11">ISS417</strain>
    </source>
</reference>
<dbReference type="SMART" id="SM00487">
    <property type="entry name" value="DEXDc"/>
    <property type="match status" value="1"/>
</dbReference>
<organism evidence="11 12">
    <name type="scientific">Trichinella murrelli</name>
    <dbReference type="NCBI Taxonomy" id="144512"/>
    <lineage>
        <taxon>Eukaryota</taxon>
        <taxon>Metazoa</taxon>
        <taxon>Ecdysozoa</taxon>
        <taxon>Nematoda</taxon>
        <taxon>Enoplea</taxon>
        <taxon>Dorylaimia</taxon>
        <taxon>Trichinellida</taxon>
        <taxon>Trichinellidae</taxon>
        <taxon>Trichinella</taxon>
    </lineage>
</organism>
<evidence type="ECO:0000259" key="9">
    <source>
        <dbReference type="PROSITE" id="PS51194"/>
    </source>
</evidence>
<feature type="domain" description="DEAD-box RNA helicase Q" evidence="10">
    <location>
        <begin position="105"/>
        <end position="133"/>
    </location>
</feature>
<evidence type="ECO:0000256" key="1">
    <source>
        <dbReference type="ARBA" id="ARBA00012552"/>
    </source>
</evidence>
<dbReference type="GO" id="GO:0003676">
    <property type="term" value="F:nucleic acid binding"/>
    <property type="evidence" value="ECO:0007669"/>
    <property type="project" value="InterPro"/>
</dbReference>
<evidence type="ECO:0000256" key="3">
    <source>
        <dbReference type="ARBA" id="ARBA00022801"/>
    </source>
</evidence>
<protein>
    <recommendedName>
        <fullName evidence="1">RNA helicase</fullName>
        <ecNumber evidence="1">3.6.4.13</ecNumber>
    </recommendedName>
</protein>
<dbReference type="EMBL" id="JYDJ01000442">
    <property type="protein sequence ID" value="KRX35418.1"/>
    <property type="molecule type" value="Genomic_DNA"/>
</dbReference>